<feature type="non-terminal residue" evidence="5">
    <location>
        <position position="151"/>
    </location>
</feature>
<dbReference type="PROSITE" id="PS51858">
    <property type="entry name" value="PPPDE"/>
    <property type="match status" value="1"/>
</dbReference>
<dbReference type="Proteomes" id="UP000015453">
    <property type="component" value="Unassembled WGS sequence"/>
</dbReference>
<dbReference type="Gene3D" id="3.90.1720.30">
    <property type="entry name" value="PPPDE domains"/>
    <property type="match status" value="1"/>
</dbReference>
<dbReference type="InterPro" id="IPR008580">
    <property type="entry name" value="PPPDE_dom"/>
</dbReference>
<accession>S8C994</accession>
<feature type="non-terminal residue" evidence="5">
    <location>
        <position position="1"/>
    </location>
</feature>
<dbReference type="GO" id="GO:0101005">
    <property type="term" value="F:deubiquitinase activity"/>
    <property type="evidence" value="ECO:0007669"/>
    <property type="project" value="TreeGrafter"/>
</dbReference>
<reference evidence="5 6" key="1">
    <citation type="journal article" date="2013" name="BMC Genomics">
        <title>The miniature genome of a carnivorous plant Genlisea aurea contains a low number of genes and short non-coding sequences.</title>
        <authorList>
            <person name="Leushkin E.V."/>
            <person name="Sutormin R.A."/>
            <person name="Nabieva E.R."/>
            <person name="Penin A.A."/>
            <person name="Kondrashov A.S."/>
            <person name="Logacheva M.D."/>
        </authorList>
    </citation>
    <scope>NUCLEOTIDE SEQUENCE [LARGE SCALE GENOMIC DNA]</scope>
</reference>
<dbReference type="PANTHER" id="PTHR12378:SF83">
    <property type="entry name" value="PPPDE DOMAIN-CONTAINING PROTEIN"/>
    <property type="match status" value="1"/>
</dbReference>
<evidence type="ECO:0000256" key="1">
    <source>
        <dbReference type="ARBA" id="ARBA00008140"/>
    </source>
</evidence>
<sequence>TNVYLNVYDLGDDYRDVNHYLRWAGFGFFHSGIEVHGLEYCFGALGVGATSGEISRMMPRQHPLYRFRKSILMGTTAMDGFQCRLFVERIVEDYSGQVYHIVARNCNHFSDDLCYNLTGKKIPRWVNRIARVASKCNCILPEELKTNGIQH</sequence>
<protein>
    <recommendedName>
        <fullName evidence="4">PPPDE domain-containing protein</fullName>
    </recommendedName>
</protein>
<gene>
    <name evidence="5" type="ORF">M569_13897</name>
</gene>
<dbReference type="GO" id="GO:0016579">
    <property type="term" value="P:protein deubiquitination"/>
    <property type="evidence" value="ECO:0007669"/>
    <property type="project" value="TreeGrafter"/>
</dbReference>
<keyword evidence="3" id="KW-0378">Hydrolase</keyword>
<evidence type="ECO:0000313" key="5">
    <source>
        <dbReference type="EMBL" id="EPS60906.1"/>
    </source>
</evidence>
<dbReference type="SMART" id="SM01179">
    <property type="entry name" value="DUF862"/>
    <property type="match status" value="1"/>
</dbReference>
<dbReference type="InterPro" id="IPR042266">
    <property type="entry name" value="PPPDE_sf"/>
</dbReference>
<dbReference type="GO" id="GO:0006508">
    <property type="term" value="P:proteolysis"/>
    <property type="evidence" value="ECO:0007669"/>
    <property type="project" value="UniProtKB-KW"/>
</dbReference>
<feature type="domain" description="PPPDE" evidence="4">
    <location>
        <begin position="1"/>
        <end position="144"/>
    </location>
</feature>
<dbReference type="Pfam" id="PF05903">
    <property type="entry name" value="Peptidase_C97"/>
    <property type="match status" value="1"/>
</dbReference>
<dbReference type="PANTHER" id="PTHR12378">
    <property type="entry name" value="DESUMOYLATING ISOPEPTIDASE"/>
    <property type="match status" value="1"/>
</dbReference>
<dbReference type="AlphaFoldDB" id="S8C994"/>
<organism evidence="5 6">
    <name type="scientific">Genlisea aurea</name>
    <dbReference type="NCBI Taxonomy" id="192259"/>
    <lineage>
        <taxon>Eukaryota</taxon>
        <taxon>Viridiplantae</taxon>
        <taxon>Streptophyta</taxon>
        <taxon>Embryophyta</taxon>
        <taxon>Tracheophyta</taxon>
        <taxon>Spermatophyta</taxon>
        <taxon>Magnoliopsida</taxon>
        <taxon>eudicotyledons</taxon>
        <taxon>Gunneridae</taxon>
        <taxon>Pentapetalae</taxon>
        <taxon>asterids</taxon>
        <taxon>lamiids</taxon>
        <taxon>Lamiales</taxon>
        <taxon>Lentibulariaceae</taxon>
        <taxon>Genlisea</taxon>
    </lineage>
</organism>
<keyword evidence="6" id="KW-1185">Reference proteome</keyword>
<dbReference type="EMBL" id="AUSU01007216">
    <property type="protein sequence ID" value="EPS60906.1"/>
    <property type="molecule type" value="Genomic_DNA"/>
</dbReference>
<evidence type="ECO:0000313" key="6">
    <source>
        <dbReference type="Proteomes" id="UP000015453"/>
    </source>
</evidence>
<evidence type="ECO:0000256" key="3">
    <source>
        <dbReference type="ARBA" id="ARBA00022801"/>
    </source>
</evidence>
<proteinExistence type="inferred from homology"/>
<evidence type="ECO:0000256" key="2">
    <source>
        <dbReference type="ARBA" id="ARBA00022670"/>
    </source>
</evidence>
<dbReference type="OrthoDB" id="412286at2759"/>
<keyword evidence="2" id="KW-0645">Protease</keyword>
<comment type="caution">
    <text evidence="5">The sequence shown here is derived from an EMBL/GenBank/DDBJ whole genome shotgun (WGS) entry which is preliminary data.</text>
</comment>
<name>S8C994_9LAMI</name>
<comment type="similarity">
    <text evidence="1">Belongs to the DeSI family.</text>
</comment>
<evidence type="ECO:0000259" key="4">
    <source>
        <dbReference type="PROSITE" id="PS51858"/>
    </source>
</evidence>